<dbReference type="PROSITE" id="PS50157">
    <property type="entry name" value="ZINC_FINGER_C2H2_2"/>
    <property type="match status" value="1"/>
</dbReference>
<protein>
    <submittedName>
        <fullName evidence="4">Zinc finger transcription factor family protein 17</fullName>
    </submittedName>
</protein>
<dbReference type="Gene3D" id="3.30.160.60">
    <property type="entry name" value="Classic Zinc Finger"/>
    <property type="match status" value="1"/>
</dbReference>
<comment type="caution">
    <text evidence="4">The sequence shown here is derived from an EMBL/GenBank/DDBJ whole genome shotgun (WGS) entry which is preliminary data.</text>
</comment>
<evidence type="ECO:0000313" key="4">
    <source>
        <dbReference type="EMBL" id="KAK3915727.1"/>
    </source>
</evidence>
<dbReference type="GO" id="GO:0008270">
    <property type="term" value="F:zinc ion binding"/>
    <property type="evidence" value="ECO:0007669"/>
    <property type="project" value="UniProtKB-KW"/>
</dbReference>
<name>A0AAE1LF08_9NEOP</name>
<keyword evidence="1" id="KW-0479">Metal-binding</keyword>
<dbReference type="InterPro" id="IPR036236">
    <property type="entry name" value="Znf_C2H2_sf"/>
</dbReference>
<evidence type="ECO:0000259" key="3">
    <source>
        <dbReference type="PROSITE" id="PS50157"/>
    </source>
</evidence>
<dbReference type="InterPro" id="IPR013087">
    <property type="entry name" value="Znf_C2H2_type"/>
</dbReference>
<dbReference type="SMART" id="SM00355">
    <property type="entry name" value="ZnF_C2H2"/>
    <property type="match status" value="2"/>
</dbReference>
<dbReference type="SUPFAM" id="SSF57667">
    <property type="entry name" value="beta-beta-alpha zinc fingers"/>
    <property type="match status" value="1"/>
</dbReference>
<evidence type="ECO:0000256" key="1">
    <source>
        <dbReference type="PROSITE-ProRule" id="PRU00042"/>
    </source>
</evidence>
<dbReference type="AlphaFoldDB" id="A0AAE1LF08"/>
<keyword evidence="5" id="KW-1185">Reference proteome</keyword>
<evidence type="ECO:0000313" key="5">
    <source>
        <dbReference type="Proteomes" id="UP001219518"/>
    </source>
</evidence>
<keyword evidence="1" id="KW-0863">Zinc-finger</keyword>
<evidence type="ECO:0000256" key="2">
    <source>
        <dbReference type="SAM" id="MobiDB-lite"/>
    </source>
</evidence>
<reference evidence="4" key="2">
    <citation type="journal article" date="2023" name="BMC Genomics">
        <title>Pest status, molecular evolution, and epigenetic factors derived from the genome assembly of Frankliniella fusca, a thysanopteran phytovirus vector.</title>
        <authorList>
            <person name="Catto M.A."/>
            <person name="Labadie P.E."/>
            <person name="Jacobson A.L."/>
            <person name="Kennedy G.G."/>
            <person name="Srinivasan R."/>
            <person name="Hunt B.G."/>
        </authorList>
    </citation>
    <scope>NUCLEOTIDE SEQUENCE</scope>
    <source>
        <strain evidence="4">PL_HMW_Pooled</strain>
    </source>
</reference>
<keyword evidence="1" id="KW-0862">Zinc</keyword>
<gene>
    <name evidence="4" type="ORF">KUF71_025057</name>
</gene>
<dbReference type="Proteomes" id="UP001219518">
    <property type="component" value="Unassembled WGS sequence"/>
</dbReference>
<dbReference type="PANTHER" id="PTHR33936">
    <property type="entry name" value="PROTEIN CBG17840"/>
    <property type="match status" value="1"/>
</dbReference>
<sequence>MYQRDYCIEKVYASMHINLEQLVTLSTQIVMKCCIEKINSTMNIYSKQLLSAIVRDEPTAEPSLDVREDSDESNLTRPTAEPSLDVRENSDSLNNLTRPVNQPQVLVLKCDHCPKTYASKKSLIKHKRKNHNDDERDDDCEETSEINFKCAMCYFKGPNYIRLTRHMTQSHDYDDCIEKKSFTSMEEFGAWKECMESKHLVSFVNERGVRKLVGGKKILLECHRSGYFVRKGKGVREEKKSCKIGAVCPARMEVLISDDGSVGISWHENHFGHEFDMNFMRLTSTEREMIERRLRNHESFDSILDDVRDSLTRPSDFKRIHLLEKRDLWNMLRKV</sequence>
<feature type="domain" description="C2H2-type" evidence="3">
    <location>
        <begin position="108"/>
        <end position="136"/>
    </location>
</feature>
<dbReference type="PANTHER" id="PTHR33936:SF24">
    <property type="entry name" value="C2H2-TYPE DOMAIN-CONTAINING PROTEIN"/>
    <property type="match status" value="1"/>
</dbReference>
<feature type="region of interest" description="Disordered" evidence="2">
    <location>
        <begin position="58"/>
        <end position="97"/>
    </location>
</feature>
<accession>A0AAE1LF08</accession>
<proteinExistence type="predicted"/>
<dbReference type="EMBL" id="JAHWGI010000461">
    <property type="protein sequence ID" value="KAK3915727.1"/>
    <property type="molecule type" value="Genomic_DNA"/>
</dbReference>
<dbReference type="InterPro" id="IPR052797">
    <property type="entry name" value="RegFact_GeneExpr_CellDeath"/>
</dbReference>
<organism evidence="4 5">
    <name type="scientific">Frankliniella fusca</name>
    <dbReference type="NCBI Taxonomy" id="407009"/>
    <lineage>
        <taxon>Eukaryota</taxon>
        <taxon>Metazoa</taxon>
        <taxon>Ecdysozoa</taxon>
        <taxon>Arthropoda</taxon>
        <taxon>Hexapoda</taxon>
        <taxon>Insecta</taxon>
        <taxon>Pterygota</taxon>
        <taxon>Neoptera</taxon>
        <taxon>Paraneoptera</taxon>
        <taxon>Thysanoptera</taxon>
        <taxon>Terebrantia</taxon>
        <taxon>Thripoidea</taxon>
        <taxon>Thripidae</taxon>
        <taxon>Frankliniella</taxon>
    </lineage>
</organism>
<dbReference type="PROSITE" id="PS00028">
    <property type="entry name" value="ZINC_FINGER_C2H2_1"/>
    <property type="match status" value="1"/>
</dbReference>
<reference evidence="4" key="1">
    <citation type="submission" date="2021-07" db="EMBL/GenBank/DDBJ databases">
        <authorList>
            <person name="Catto M.A."/>
            <person name="Jacobson A."/>
            <person name="Kennedy G."/>
            <person name="Labadie P."/>
            <person name="Hunt B.G."/>
            <person name="Srinivasan R."/>
        </authorList>
    </citation>
    <scope>NUCLEOTIDE SEQUENCE</scope>
    <source>
        <strain evidence="4">PL_HMW_Pooled</strain>
        <tissue evidence="4">Head</tissue>
    </source>
</reference>